<evidence type="ECO:0000313" key="3">
    <source>
        <dbReference type="EMBL" id="PNY80439.1"/>
    </source>
</evidence>
<dbReference type="EMBL" id="PPPD01000001">
    <property type="protein sequence ID" value="PNY80439.1"/>
    <property type="molecule type" value="Genomic_DNA"/>
</dbReference>
<feature type="domain" description="DUF305" evidence="2">
    <location>
        <begin position="38"/>
        <end position="182"/>
    </location>
</feature>
<evidence type="ECO:0000259" key="2">
    <source>
        <dbReference type="Pfam" id="PF03713"/>
    </source>
</evidence>
<dbReference type="Proteomes" id="UP000236379">
    <property type="component" value="Unassembled WGS sequence"/>
</dbReference>
<dbReference type="OrthoDB" id="26872at2"/>
<comment type="caution">
    <text evidence="3">The sequence shown here is derived from an EMBL/GenBank/DDBJ whole genome shotgun (WGS) entry which is preliminary data.</text>
</comment>
<evidence type="ECO:0000256" key="1">
    <source>
        <dbReference type="SAM" id="MobiDB-lite"/>
    </source>
</evidence>
<dbReference type="PANTHER" id="PTHR36933">
    <property type="entry name" value="SLL0788 PROTEIN"/>
    <property type="match status" value="1"/>
</dbReference>
<feature type="region of interest" description="Disordered" evidence="1">
    <location>
        <begin position="186"/>
        <end position="211"/>
    </location>
</feature>
<dbReference type="Pfam" id="PF03713">
    <property type="entry name" value="DUF305"/>
    <property type="match status" value="1"/>
</dbReference>
<proteinExistence type="predicted"/>
<gene>
    <name evidence="3" type="ORF">CVO96_02805</name>
</gene>
<dbReference type="InterPro" id="IPR012347">
    <property type="entry name" value="Ferritin-like"/>
</dbReference>
<organism evidence="3 4">
    <name type="scientific">Deinococcus koreensis</name>
    <dbReference type="NCBI Taxonomy" id="2054903"/>
    <lineage>
        <taxon>Bacteria</taxon>
        <taxon>Thermotogati</taxon>
        <taxon>Deinococcota</taxon>
        <taxon>Deinococci</taxon>
        <taxon>Deinococcales</taxon>
        <taxon>Deinococcaceae</taxon>
        <taxon>Deinococcus</taxon>
    </lineage>
</organism>
<dbReference type="PANTHER" id="PTHR36933:SF1">
    <property type="entry name" value="SLL0788 PROTEIN"/>
    <property type="match status" value="1"/>
</dbReference>
<dbReference type="Gene3D" id="1.20.1260.10">
    <property type="match status" value="1"/>
</dbReference>
<sequence length="211" mass="23216">MNRRVRTPAALLLLALVGLAALFFLLPGRTAPAESSREVRFVREMTQHHVQAIDMATRLRDRTRDRTLRSLALDIILSQQEQIGQMRGWLTLWGRPWGGAGMDAAHARAMGMATPAEVQSLDTLSVPQAEVRFLQLMRRHHQGALAMVQPVLSGPLRPEVRALARQIAASQGAEIRLMDSLLKERGATPLPAPGQDMDGMDMGGAGEKHDH</sequence>
<dbReference type="RefSeq" id="WP_103310100.1">
    <property type="nucleotide sequence ID" value="NZ_PPPD01000001.1"/>
</dbReference>
<reference evidence="3 4" key="1">
    <citation type="submission" date="2018-01" db="EMBL/GenBank/DDBJ databases">
        <title>Deinococcus koreensis sp. nov., a radiation-resistant bacterium isolated from river water.</title>
        <authorList>
            <person name="Choi A."/>
        </authorList>
    </citation>
    <scope>NUCLEOTIDE SEQUENCE [LARGE SCALE GENOMIC DNA]</scope>
    <source>
        <strain evidence="3 4">SJW1-2</strain>
    </source>
</reference>
<dbReference type="AlphaFoldDB" id="A0A2K3UV72"/>
<dbReference type="InterPro" id="IPR005183">
    <property type="entry name" value="DUF305_CopM-like"/>
</dbReference>
<protein>
    <submittedName>
        <fullName evidence="3">DUF305 domain-containing protein</fullName>
    </submittedName>
</protein>
<name>A0A2K3UV72_9DEIO</name>
<evidence type="ECO:0000313" key="4">
    <source>
        <dbReference type="Proteomes" id="UP000236379"/>
    </source>
</evidence>
<accession>A0A2K3UV72</accession>
<keyword evidence="4" id="KW-1185">Reference proteome</keyword>